<feature type="transmembrane region" description="Helical" evidence="1">
    <location>
        <begin position="40"/>
        <end position="59"/>
    </location>
</feature>
<evidence type="ECO:0000313" key="3">
    <source>
        <dbReference type="Proteomes" id="UP000284403"/>
    </source>
</evidence>
<dbReference type="AlphaFoldDB" id="A0A3S5ITC5"/>
<keyword evidence="1" id="KW-0472">Membrane</keyword>
<comment type="caution">
    <text evidence="2">The sequence shown here is derived from an EMBL/GenBank/DDBJ whole genome shotgun (WGS) entry which is preliminary data.</text>
</comment>
<dbReference type="OrthoDB" id="247370at2759"/>
<proteinExistence type="predicted"/>
<evidence type="ECO:0000313" key="2">
    <source>
        <dbReference type="EMBL" id="RNF17427.1"/>
    </source>
</evidence>
<dbReference type="RefSeq" id="XP_029228143.1">
    <property type="nucleotide sequence ID" value="XM_029371749.1"/>
</dbReference>
<keyword evidence="1" id="KW-0812">Transmembrane</keyword>
<accession>A0A3S5ITC5</accession>
<dbReference type="EMBL" id="MKKU01000262">
    <property type="protein sequence ID" value="RNF17427.1"/>
    <property type="molecule type" value="Genomic_DNA"/>
</dbReference>
<feature type="transmembrane region" description="Helical" evidence="1">
    <location>
        <begin position="140"/>
        <end position="160"/>
    </location>
</feature>
<evidence type="ECO:0000256" key="1">
    <source>
        <dbReference type="SAM" id="Phobius"/>
    </source>
</evidence>
<dbReference type="GeneID" id="40318455"/>
<reference evidence="2 3" key="1">
    <citation type="journal article" date="2018" name="BMC Genomics">
        <title>Genomic comparison of Trypanosoma conorhini and Trypanosoma rangeli to Trypanosoma cruzi strains of high and low virulence.</title>
        <authorList>
            <person name="Bradwell K.R."/>
            <person name="Koparde V.N."/>
            <person name="Matveyev A.V."/>
            <person name="Serrano M.G."/>
            <person name="Alves J.M."/>
            <person name="Parikh H."/>
            <person name="Huang B."/>
            <person name="Lee V."/>
            <person name="Espinosa-Alvarez O."/>
            <person name="Ortiz P.A."/>
            <person name="Costa-Martins A.G."/>
            <person name="Teixeira M.M."/>
            <person name="Buck G.A."/>
        </authorList>
    </citation>
    <scope>NUCLEOTIDE SEQUENCE [LARGE SCALE GENOMIC DNA]</scope>
    <source>
        <strain evidence="2 3">025E</strain>
    </source>
</reference>
<sequence length="171" mass="18971">MSMKAKHSLTVGSTLGHFAGIVDCELHRVNIVYLVRGYHMGYSLAVATYLLLVALTFLLPTERPVYVGVLPFIARCVTVLMVAGGLFRTTGGVFTRRKHQEEWFLGNAKDFLYFLLDNASFSKLGYTLLVLEVMAQLGNVLRGSACVCVVLLLWLAWLLLRMKRGVVGDVS</sequence>
<protein>
    <submittedName>
        <fullName evidence="2">Uncharacterized protein</fullName>
    </submittedName>
</protein>
<keyword evidence="1" id="KW-1133">Transmembrane helix</keyword>
<keyword evidence="3" id="KW-1185">Reference proteome</keyword>
<dbReference type="Proteomes" id="UP000284403">
    <property type="component" value="Unassembled WGS sequence"/>
</dbReference>
<name>A0A3S5ITC5_9TRYP</name>
<feature type="transmembrane region" description="Helical" evidence="1">
    <location>
        <begin position="66"/>
        <end position="87"/>
    </location>
</feature>
<organism evidence="2 3">
    <name type="scientific">Trypanosoma conorhini</name>
    <dbReference type="NCBI Taxonomy" id="83891"/>
    <lineage>
        <taxon>Eukaryota</taxon>
        <taxon>Discoba</taxon>
        <taxon>Euglenozoa</taxon>
        <taxon>Kinetoplastea</taxon>
        <taxon>Metakinetoplastina</taxon>
        <taxon>Trypanosomatida</taxon>
        <taxon>Trypanosomatidae</taxon>
        <taxon>Trypanosoma</taxon>
    </lineage>
</organism>
<gene>
    <name evidence="2" type="ORF">Tco025E_04844</name>
</gene>